<feature type="binding site" evidence="6">
    <location>
        <position position="174"/>
    </location>
    <ligand>
        <name>substrate</name>
    </ligand>
</feature>
<feature type="site" description="Cleavage; by autolysis" evidence="6">
    <location>
        <begin position="184"/>
        <end position="185"/>
    </location>
</feature>
<dbReference type="InterPro" id="IPR042195">
    <property type="entry name" value="ArgJ_beta_C"/>
</dbReference>
<dbReference type="NCBIfam" id="TIGR00120">
    <property type="entry name" value="ArgJ"/>
    <property type="match status" value="1"/>
</dbReference>
<dbReference type="Proteomes" id="UP000748752">
    <property type="component" value="Unassembled WGS sequence"/>
</dbReference>
<keyword evidence="4 6" id="KW-0068">Autocatalytic cleavage</keyword>
<gene>
    <name evidence="6" type="primary">argJ</name>
    <name evidence="7" type="ORF">CKO31_17695</name>
</gene>
<keyword evidence="8" id="KW-1185">Reference proteome</keyword>
<dbReference type="Gene3D" id="3.60.70.12">
    <property type="entry name" value="L-amino peptidase D-ALA esterase/amidase"/>
    <property type="match status" value="1"/>
</dbReference>
<name>A0ABS1CKT4_9GAMM</name>
<dbReference type="Pfam" id="PF01960">
    <property type="entry name" value="ArgJ"/>
    <property type="match status" value="1"/>
</dbReference>
<evidence type="ECO:0000313" key="8">
    <source>
        <dbReference type="Proteomes" id="UP000748752"/>
    </source>
</evidence>
<feature type="active site" description="Nucleophile" evidence="6">
    <location>
        <position position="185"/>
    </location>
</feature>
<protein>
    <recommendedName>
        <fullName evidence="6">Arginine biosynthesis bifunctional protein ArgJ</fullName>
    </recommendedName>
    <domain>
        <recommendedName>
            <fullName evidence="6">Glutamate N-acetyltransferase</fullName>
            <ecNumber evidence="6">2.3.1.35</ecNumber>
        </recommendedName>
        <alternativeName>
            <fullName evidence="6">Ornithine acetyltransferase</fullName>
            <shortName evidence="6">OATase</shortName>
        </alternativeName>
        <alternativeName>
            <fullName evidence="6">Ornithine transacetylase</fullName>
        </alternativeName>
    </domain>
    <domain>
        <recommendedName>
            <fullName evidence="6">Amino-acid acetyltransferase</fullName>
            <ecNumber evidence="6">2.3.1.1</ecNumber>
        </recommendedName>
        <alternativeName>
            <fullName evidence="6">N-acetylglutamate synthase</fullName>
            <shortName evidence="6">AGSase</shortName>
        </alternativeName>
    </domain>
    <component>
        <recommendedName>
            <fullName evidence="6">Arginine biosynthesis bifunctional protein ArgJ alpha chain</fullName>
        </recommendedName>
    </component>
    <component>
        <recommendedName>
            <fullName evidence="6">Arginine biosynthesis bifunctional protein ArgJ beta chain</fullName>
        </recommendedName>
    </component>
</protein>
<keyword evidence="5 6" id="KW-0012">Acyltransferase</keyword>
<dbReference type="InterPro" id="IPR016117">
    <property type="entry name" value="ArgJ-like_dom_sf"/>
</dbReference>
<sequence>MSPVATLRIAGVRLAAGAAGIRYQGRDDLVLLALPPGAETAAVFTTNAFSAAPVQLARHHLAQTPPRWLLINSGNANAGTGARGLADAETCCTALAAAGDCAPEEVLPFSTGVIGEYLPVERIAAALPALVAGLREDGWADAASAIMTTDTRPKTATARCDVGGREATVVGMAKGAGMIRPDMATMLAFLATDAAVPRALLERMLREAVADSFNAISIDGDTSTNDACVLCAAGTLDAPAVTEGTAAADALAAAVRAVCDELATAIVRDGEGASKLVTLEVAEAATRAEARAVADTIAHSPLVKTALFASDPNWGRILAAVGRAGVSGLDIERVRIWLDDCLIVRRGGRDAGYTEAAGRAVMARDAFCIRVALGRGEAAARLLTCDLSYDYVRINAEYRT</sequence>
<accession>A0ABS1CKT4</accession>
<dbReference type="Gene3D" id="3.10.20.340">
    <property type="entry name" value="ArgJ beta chain, C-terminal domain"/>
    <property type="match status" value="1"/>
</dbReference>
<feature type="binding site" evidence="6">
    <location>
        <position position="185"/>
    </location>
    <ligand>
        <name>substrate</name>
    </ligand>
</feature>
<evidence type="ECO:0000256" key="5">
    <source>
        <dbReference type="ARBA" id="ARBA00023315"/>
    </source>
</evidence>
<proteinExistence type="inferred from homology"/>
<keyword evidence="3 6" id="KW-0808">Transferase</keyword>
<comment type="pathway">
    <text evidence="6">Amino-acid biosynthesis; L-arginine biosynthesis; N(2)-acetyl-L-ornithine from L-glutamate: step 1/4.</text>
</comment>
<dbReference type="PANTHER" id="PTHR23100:SF0">
    <property type="entry name" value="ARGININE BIOSYNTHESIS BIFUNCTIONAL PROTEIN ARGJ, MITOCHONDRIAL"/>
    <property type="match status" value="1"/>
</dbReference>
<comment type="subunit">
    <text evidence="2 6">Heterotetramer of two alpha and two beta chains.</text>
</comment>
<comment type="function">
    <text evidence="6">Catalyzes two activities which are involved in the cyclic version of arginine biosynthesis: the synthesis of N-acetylglutamate from glutamate and acetyl-CoA as the acetyl donor, and of ornithine by transacetylation between N(2)-acetylornithine and glutamate.</text>
</comment>
<feature type="binding site" evidence="6">
    <location>
        <position position="395"/>
    </location>
    <ligand>
        <name>substrate</name>
    </ligand>
</feature>
<feature type="binding site" evidence="6">
    <location>
        <position position="400"/>
    </location>
    <ligand>
        <name>substrate</name>
    </ligand>
</feature>
<comment type="similarity">
    <text evidence="1 6">Belongs to the ArgJ family.</text>
</comment>
<evidence type="ECO:0000313" key="7">
    <source>
        <dbReference type="EMBL" id="MBK1632542.1"/>
    </source>
</evidence>
<keyword evidence="6" id="KW-0055">Arginine biosynthesis</keyword>
<dbReference type="PANTHER" id="PTHR23100">
    <property type="entry name" value="ARGININE BIOSYNTHESIS BIFUNCTIONAL PROTEIN ARGJ"/>
    <property type="match status" value="1"/>
</dbReference>
<feature type="site" description="Involved in the stabilization of negative charge on the oxyanion by the formation of the oxyanion hole" evidence="6">
    <location>
        <position position="111"/>
    </location>
</feature>
<dbReference type="CDD" id="cd02152">
    <property type="entry name" value="OAT"/>
    <property type="match status" value="1"/>
</dbReference>
<dbReference type="SUPFAM" id="SSF56266">
    <property type="entry name" value="DmpA/ArgJ-like"/>
    <property type="match status" value="1"/>
</dbReference>
<reference evidence="7 8" key="1">
    <citation type="journal article" date="2020" name="Microorganisms">
        <title>Osmotic Adaptation and Compatible Solute Biosynthesis of Phototrophic Bacteria as Revealed from Genome Analyses.</title>
        <authorList>
            <person name="Imhoff J.F."/>
            <person name="Rahn T."/>
            <person name="Kunzel S."/>
            <person name="Keller A."/>
            <person name="Neulinger S.C."/>
        </authorList>
    </citation>
    <scope>NUCLEOTIDE SEQUENCE [LARGE SCALE GENOMIC DNA]</scope>
    <source>
        <strain evidence="7 8">DSM 6210</strain>
    </source>
</reference>
<dbReference type="EMBL" id="NRRV01000051">
    <property type="protein sequence ID" value="MBK1632542.1"/>
    <property type="molecule type" value="Genomic_DNA"/>
</dbReference>
<feature type="chain" id="PRO_5044935682" description="Arginine biosynthesis bifunctional protein ArgJ alpha chain" evidence="6">
    <location>
        <begin position="1"/>
        <end position="184"/>
    </location>
</feature>
<feature type="chain" id="PRO_5044935683" description="Arginine biosynthesis bifunctional protein ArgJ beta chain" evidence="6">
    <location>
        <begin position="185"/>
        <end position="400"/>
    </location>
</feature>
<comment type="catalytic activity">
    <reaction evidence="6">
        <text>L-glutamate + acetyl-CoA = N-acetyl-L-glutamate + CoA + H(+)</text>
        <dbReference type="Rhea" id="RHEA:24292"/>
        <dbReference type="ChEBI" id="CHEBI:15378"/>
        <dbReference type="ChEBI" id="CHEBI:29985"/>
        <dbReference type="ChEBI" id="CHEBI:44337"/>
        <dbReference type="ChEBI" id="CHEBI:57287"/>
        <dbReference type="ChEBI" id="CHEBI:57288"/>
        <dbReference type="EC" id="2.3.1.1"/>
    </reaction>
</comment>
<comment type="catalytic activity">
    <reaction evidence="6">
        <text>N(2)-acetyl-L-ornithine + L-glutamate = N-acetyl-L-glutamate + L-ornithine</text>
        <dbReference type="Rhea" id="RHEA:15349"/>
        <dbReference type="ChEBI" id="CHEBI:29985"/>
        <dbReference type="ChEBI" id="CHEBI:44337"/>
        <dbReference type="ChEBI" id="CHEBI:46911"/>
        <dbReference type="ChEBI" id="CHEBI:57805"/>
        <dbReference type="EC" id="2.3.1.35"/>
    </reaction>
</comment>
<evidence type="ECO:0000256" key="6">
    <source>
        <dbReference type="HAMAP-Rule" id="MF_01106"/>
    </source>
</evidence>
<feature type="site" description="Involved in the stabilization of negative charge on the oxyanion by the formation of the oxyanion hole" evidence="6">
    <location>
        <position position="112"/>
    </location>
</feature>
<evidence type="ECO:0000256" key="3">
    <source>
        <dbReference type="ARBA" id="ARBA00022679"/>
    </source>
</evidence>
<keyword evidence="6" id="KW-0511">Multifunctional enzyme</keyword>
<keyword evidence="6" id="KW-0028">Amino-acid biosynthesis</keyword>
<evidence type="ECO:0000256" key="4">
    <source>
        <dbReference type="ARBA" id="ARBA00022813"/>
    </source>
</evidence>
<feature type="binding site" evidence="6">
    <location>
        <position position="148"/>
    </location>
    <ligand>
        <name>substrate</name>
    </ligand>
</feature>
<evidence type="ECO:0000256" key="2">
    <source>
        <dbReference type="ARBA" id="ARBA00011475"/>
    </source>
</evidence>
<organism evidence="7 8">
    <name type="scientific">Thiohalocapsa halophila</name>
    <dbReference type="NCBI Taxonomy" id="69359"/>
    <lineage>
        <taxon>Bacteria</taxon>
        <taxon>Pseudomonadati</taxon>
        <taxon>Pseudomonadota</taxon>
        <taxon>Gammaproteobacteria</taxon>
        <taxon>Chromatiales</taxon>
        <taxon>Chromatiaceae</taxon>
        <taxon>Thiohalocapsa</taxon>
    </lineage>
</organism>
<comment type="caution">
    <text evidence="7">The sequence shown here is derived from an EMBL/GenBank/DDBJ whole genome shotgun (WGS) entry which is preliminary data.</text>
</comment>
<dbReference type="HAMAP" id="MF_01106">
    <property type="entry name" value="ArgJ"/>
    <property type="match status" value="1"/>
</dbReference>
<dbReference type="NCBIfam" id="NF003802">
    <property type="entry name" value="PRK05388.1"/>
    <property type="match status" value="1"/>
</dbReference>
<comment type="subcellular location">
    <subcellularLocation>
        <location evidence="6">Cytoplasm</location>
    </subcellularLocation>
</comment>
<dbReference type="EC" id="2.3.1.35" evidence="6"/>
<evidence type="ECO:0000256" key="1">
    <source>
        <dbReference type="ARBA" id="ARBA00006774"/>
    </source>
</evidence>
<comment type="pathway">
    <text evidence="6">Amino-acid biosynthesis; L-arginine biosynthesis; L-ornithine and N-acetyl-L-glutamate from L-glutamate and N(2)-acetyl-L-ornithine (cyclic): step 1/1.</text>
</comment>
<feature type="binding site" evidence="6">
    <location>
        <position position="271"/>
    </location>
    <ligand>
        <name>substrate</name>
    </ligand>
</feature>
<keyword evidence="6" id="KW-0963">Cytoplasm</keyword>
<dbReference type="InterPro" id="IPR002813">
    <property type="entry name" value="Arg_biosynth_ArgJ"/>
</dbReference>
<dbReference type="EC" id="2.3.1.1" evidence="6"/>